<feature type="domain" description="EF-hand" evidence="2">
    <location>
        <begin position="374"/>
        <end position="398"/>
    </location>
</feature>
<dbReference type="Pfam" id="PF13202">
    <property type="entry name" value="EF-hand_5"/>
    <property type="match status" value="1"/>
</dbReference>
<name>A0ABT2CN01_9ACTN</name>
<feature type="region of interest" description="Disordered" evidence="1">
    <location>
        <begin position="1"/>
        <end position="22"/>
    </location>
</feature>
<sequence length="489" mass="54568">MSSTEEPRQPSPAGAGLPGPGSPLRRNLAEWRIALVAWRLLVLQAAHPAVGAGMEHRSTYRAHPWRRMQHTMDSGRRLFFADRESLRREIARLDRTHRRIHGTGPGGRPFTAGDPTVRAWVLVTLYESIVAMRELSGDPLPPAELDLMYREFRAVCAEFGLPPEVFPPDAGAVPGYIDRMVREELEYGEAVTYLLFGILREAPRPRRLRFLGPAWPAVRALIARTVTALTVADLPPAFRKRFGLRCGPGARLLSRVLHHGLRRVMVRMPDRVRYRTPPDGPRPDSTLPGGAVRLPAQRSGRGPSARRLLRRDARPPRLDAFFDQVLDQTGDGWIDARDLAAMAHNVCWQLELTEEREAGVRAAFDTWWEQIRSAMDTDGDGRVSRAEFTRATLAGCDRDPRYLDGGLGVAVRAMFRAADTDGSGHLCLDEYRAVFGGSRVHPAEVNHGFRQLDADGDGRLTEEEFVRGFTEYFTARSRSAAGAQLLGRP</sequence>
<accession>A0ABT2CN01</accession>
<evidence type="ECO:0000256" key="1">
    <source>
        <dbReference type="SAM" id="MobiDB-lite"/>
    </source>
</evidence>
<feature type="domain" description="EF-hand" evidence="2">
    <location>
        <begin position="440"/>
        <end position="475"/>
    </location>
</feature>
<feature type="region of interest" description="Disordered" evidence="1">
    <location>
        <begin position="272"/>
        <end position="309"/>
    </location>
</feature>
<evidence type="ECO:0000313" key="4">
    <source>
        <dbReference type="Proteomes" id="UP001431313"/>
    </source>
</evidence>
<dbReference type="Pfam" id="PF13499">
    <property type="entry name" value="EF-hand_7"/>
    <property type="match status" value="1"/>
</dbReference>
<dbReference type="PROSITE" id="PS00018">
    <property type="entry name" value="EF_HAND_1"/>
    <property type="match status" value="2"/>
</dbReference>
<proteinExistence type="predicted"/>
<dbReference type="InterPro" id="IPR002048">
    <property type="entry name" value="EF_hand_dom"/>
</dbReference>
<dbReference type="InterPro" id="IPR018713">
    <property type="entry name" value="MPAB/Lcp_cat_dom"/>
</dbReference>
<comment type="caution">
    <text evidence="3">The sequence shown here is derived from an EMBL/GenBank/DDBJ whole genome shotgun (WGS) entry which is preliminary data.</text>
</comment>
<evidence type="ECO:0000313" key="3">
    <source>
        <dbReference type="EMBL" id="MCS0638086.1"/>
    </source>
</evidence>
<keyword evidence="4" id="KW-1185">Reference proteome</keyword>
<dbReference type="Gene3D" id="1.10.238.10">
    <property type="entry name" value="EF-hand"/>
    <property type="match status" value="1"/>
</dbReference>
<dbReference type="Pfam" id="PF09995">
    <property type="entry name" value="MPAB_Lcp_cat"/>
    <property type="match status" value="1"/>
</dbReference>
<dbReference type="PANTHER" id="PTHR36151">
    <property type="entry name" value="BLR2777 PROTEIN"/>
    <property type="match status" value="1"/>
</dbReference>
<dbReference type="PANTHER" id="PTHR36151:SF3">
    <property type="entry name" value="ER-BOUND OXYGENASE MPAB_MPAB'_RUBBER OXYGENASE CATALYTIC DOMAIN-CONTAINING PROTEIN"/>
    <property type="match status" value="1"/>
</dbReference>
<dbReference type="RefSeq" id="WP_258789356.1">
    <property type="nucleotide sequence ID" value="NZ_JANUGQ010000019.1"/>
</dbReference>
<dbReference type="InterPro" id="IPR011992">
    <property type="entry name" value="EF-hand-dom_pair"/>
</dbReference>
<dbReference type="EMBL" id="JANUGQ010000019">
    <property type="protein sequence ID" value="MCS0638086.1"/>
    <property type="molecule type" value="Genomic_DNA"/>
</dbReference>
<dbReference type="InterPro" id="IPR018247">
    <property type="entry name" value="EF_Hand_1_Ca_BS"/>
</dbReference>
<gene>
    <name evidence="3" type="ORF">NX801_21000</name>
</gene>
<evidence type="ECO:0000259" key="2">
    <source>
        <dbReference type="PROSITE" id="PS50222"/>
    </source>
</evidence>
<reference evidence="3" key="1">
    <citation type="submission" date="2022-08" db="EMBL/GenBank/DDBJ databases">
        <authorList>
            <person name="Somphong A."/>
            <person name="Phongsopitanun W."/>
        </authorList>
    </citation>
    <scope>NUCLEOTIDE SEQUENCE</scope>
    <source>
        <strain evidence="3">LP05-1</strain>
    </source>
</reference>
<dbReference type="SUPFAM" id="SSF47473">
    <property type="entry name" value="EF-hand"/>
    <property type="match status" value="1"/>
</dbReference>
<organism evidence="3 4">
    <name type="scientific">Streptomyces pyxinae</name>
    <dbReference type="NCBI Taxonomy" id="2970734"/>
    <lineage>
        <taxon>Bacteria</taxon>
        <taxon>Bacillati</taxon>
        <taxon>Actinomycetota</taxon>
        <taxon>Actinomycetes</taxon>
        <taxon>Kitasatosporales</taxon>
        <taxon>Streptomycetaceae</taxon>
        <taxon>Streptomyces</taxon>
    </lineage>
</organism>
<protein>
    <submittedName>
        <fullName evidence="3">EF-hand domain-containing protein</fullName>
    </submittedName>
</protein>
<dbReference type="SMART" id="SM00054">
    <property type="entry name" value="EFh"/>
    <property type="match status" value="3"/>
</dbReference>
<dbReference type="Proteomes" id="UP001431313">
    <property type="component" value="Unassembled WGS sequence"/>
</dbReference>
<dbReference type="PROSITE" id="PS50222">
    <property type="entry name" value="EF_HAND_2"/>
    <property type="match status" value="2"/>
</dbReference>